<dbReference type="GO" id="GO:0006281">
    <property type="term" value="P:DNA repair"/>
    <property type="evidence" value="ECO:0007669"/>
    <property type="project" value="InterPro"/>
</dbReference>
<sequence length="268" mass="29362">MPLAADRWMIEHPAWLPKEKGARRVCPLPGGLVLAEVEHDTLVVTVLDGDETEPAADVFALPEGAAEDVPELAKELTGLGQVGRLRNPSLWEALGTAILRQVIRAGQSKKLYRALCATHGQQVTLPDGNSYALFPTAEAILELDDEQFSELGLAFKRPALRSAATAYVTHGESWTRLSRPALVDELQSVRRVGPWTAGAAVADYTNHWDLYPYADLAVRTWAGRAAPSHVWFHNERAFGTQWRHLAGEHLSVLTLLTLAWGSQHGDIG</sequence>
<proteinExistence type="predicted"/>
<dbReference type="EMBL" id="JAEACQ010000342">
    <property type="protein sequence ID" value="MBL7632581.1"/>
    <property type="molecule type" value="Genomic_DNA"/>
</dbReference>
<name>A0A937UVR9_9ACTN</name>
<dbReference type="Gene3D" id="1.10.340.30">
    <property type="entry name" value="Hypothetical protein, domain 2"/>
    <property type="match status" value="1"/>
</dbReference>
<keyword evidence="2" id="KW-1185">Reference proteome</keyword>
<evidence type="ECO:0000313" key="2">
    <source>
        <dbReference type="Proteomes" id="UP000604475"/>
    </source>
</evidence>
<dbReference type="AlphaFoldDB" id="A0A937UVR9"/>
<dbReference type="GO" id="GO:0003824">
    <property type="term" value="F:catalytic activity"/>
    <property type="evidence" value="ECO:0007669"/>
    <property type="project" value="InterPro"/>
</dbReference>
<dbReference type="InterPro" id="IPR011257">
    <property type="entry name" value="DNA_glycosylase"/>
</dbReference>
<dbReference type="RefSeq" id="WP_203003910.1">
    <property type="nucleotide sequence ID" value="NZ_JADWYU010000175.1"/>
</dbReference>
<evidence type="ECO:0008006" key="3">
    <source>
        <dbReference type="Google" id="ProtNLM"/>
    </source>
</evidence>
<comment type="caution">
    <text evidence="1">The sequence shown here is derived from an EMBL/GenBank/DDBJ whole genome shotgun (WGS) entry which is preliminary data.</text>
</comment>
<dbReference type="SUPFAM" id="SSF48150">
    <property type="entry name" value="DNA-glycosylase"/>
    <property type="match status" value="1"/>
</dbReference>
<reference evidence="1" key="1">
    <citation type="submission" date="2020-12" db="EMBL/GenBank/DDBJ databases">
        <title>Genomic characterization of non-nitrogen-fixing Frankia strains.</title>
        <authorList>
            <person name="Carlos-Shanley C."/>
            <person name="Guerra T."/>
            <person name="Hahn D."/>
        </authorList>
    </citation>
    <scope>NUCLEOTIDE SEQUENCE</scope>
    <source>
        <strain evidence="1">CN6</strain>
    </source>
</reference>
<dbReference type="Proteomes" id="UP000604475">
    <property type="component" value="Unassembled WGS sequence"/>
</dbReference>
<evidence type="ECO:0000313" key="1">
    <source>
        <dbReference type="EMBL" id="MBL7632581.1"/>
    </source>
</evidence>
<accession>A0A937UVR9</accession>
<protein>
    <recommendedName>
        <fullName evidence="3">DNA-3-methyladenine glycosylase II</fullName>
    </recommendedName>
</protein>
<organism evidence="1 2">
    <name type="scientific">Frankia nepalensis</name>
    <dbReference type="NCBI Taxonomy" id="1836974"/>
    <lineage>
        <taxon>Bacteria</taxon>
        <taxon>Bacillati</taxon>
        <taxon>Actinomycetota</taxon>
        <taxon>Actinomycetes</taxon>
        <taxon>Frankiales</taxon>
        <taxon>Frankiaceae</taxon>
        <taxon>Frankia</taxon>
    </lineage>
</organism>
<gene>
    <name evidence="1" type="ORF">I7412_36605</name>
</gene>